<dbReference type="PANTHER" id="PTHR24376:SF243">
    <property type="entry name" value="C2H2-TYPE DOMAIN-CONTAINING PROTEIN"/>
    <property type="match status" value="1"/>
</dbReference>
<comment type="subcellular location">
    <subcellularLocation>
        <location evidence="2">Nucleus</location>
    </subcellularLocation>
</comment>
<dbReference type="FunFam" id="3.30.160.60:FF:000557">
    <property type="entry name" value="zinc finger and SCAN domain-containing protein 29"/>
    <property type="match status" value="2"/>
</dbReference>
<keyword evidence="7" id="KW-0862">Zinc</keyword>
<dbReference type="FunFam" id="3.30.160.60:FF:000446">
    <property type="entry name" value="Zinc finger protein"/>
    <property type="match status" value="2"/>
</dbReference>
<dbReference type="GO" id="GO:0000978">
    <property type="term" value="F:RNA polymerase II cis-regulatory region sequence-specific DNA binding"/>
    <property type="evidence" value="ECO:0007669"/>
    <property type="project" value="TreeGrafter"/>
</dbReference>
<keyword evidence="5" id="KW-0677">Repeat</keyword>
<evidence type="ECO:0000256" key="8">
    <source>
        <dbReference type="ARBA" id="ARBA00023015"/>
    </source>
</evidence>
<comment type="function">
    <text evidence="1">May be involved in transcriptional regulation.</text>
</comment>
<feature type="region of interest" description="Disordered" evidence="13">
    <location>
        <begin position="753"/>
        <end position="773"/>
    </location>
</feature>
<evidence type="ECO:0000256" key="12">
    <source>
        <dbReference type="PROSITE-ProRule" id="PRU00042"/>
    </source>
</evidence>
<name>A0AAN8WN59_HALRR</name>
<evidence type="ECO:0000256" key="2">
    <source>
        <dbReference type="ARBA" id="ARBA00004123"/>
    </source>
</evidence>
<evidence type="ECO:0000256" key="13">
    <source>
        <dbReference type="SAM" id="MobiDB-lite"/>
    </source>
</evidence>
<keyword evidence="9" id="KW-0238">DNA-binding</keyword>
<feature type="domain" description="C2H2-type" evidence="14">
    <location>
        <begin position="155"/>
        <end position="182"/>
    </location>
</feature>
<feature type="domain" description="C2H2-type" evidence="14">
    <location>
        <begin position="1020"/>
        <end position="1047"/>
    </location>
</feature>
<feature type="domain" description="C2H2-type" evidence="14">
    <location>
        <begin position="848"/>
        <end position="876"/>
    </location>
</feature>
<feature type="domain" description="C2H2-type" evidence="14">
    <location>
        <begin position="267"/>
        <end position="294"/>
    </location>
</feature>
<dbReference type="Gene3D" id="3.30.160.60">
    <property type="entry name" value="Classic Zinc Finger"/>
    <property type="match status" value="15"/>
</dbReference>
<dbReference type="FunFam" id="3.30.160.60:FF:000045">
    <property type="entry name" value="ZFP69 zinc finger protein B"/>
    <property type="match status" value="1"/>
</dbReference>
<feature type="domain" description="C2H2-type" evidence="14">
    <location>
        <begin position="821"/>
        <end position="848"/>
    </location>
</feature>
<protein>
    <recommendedName>
        <fullName evidence="14">C2H2-type domain-containing protein</fullName>
    </recommendedName>
</protein>
<keyword evidence="11" id="KW-0539">Nucleus</keyword>
<feature type="domain" description="C2H2-type" evidence="14">
    <location>
        <begin position="1174"/>
        <end position="1201"/>
    </location>
</feature>
<feature type="domain" description="C2H2-type" evidence="14">
    <location>
        <begin position="239"/>
        <end position="266"/>
    </location>
</feature>
<feature type="domain" description="C2H2-type" evidence="14">
    <location>
        <begin position="127"/>
        <end position="154"/>
    </location>
</feature>
<dbReference type="FunFam" id="3.30.160.60:FF:001290">
    <property type="entry name" value="Zinc finger 45-like"/>
    <property type="match status" value="1"/>
</dbReference>
<feature type="domain" description="C2H2-type" evidence="14">
    <location>
        <begin position="93"/>
        <end position="120"/>
    </location>
</feature>
<keyword evidence="8" id="KW-0805">Transcription regulation</keyword>
<dbReference type="Proteomes" id="UP001381693">
    <property type="component" value="Unassembled WGS sequence"/>
</dbReference>
<feature type="domain" description="C2H2-type" evidence="14">
    <location>
        <begin position="684"/>
        <end position="711"/>
    </location>
</feature>
<evidence type="ECO:0000256" key="9">
    <source>
        <dbReference type="ARBA" id="ARBA00023125"/>
    </source>
</evidence>
<feature type="domain" description="C2H2-type" evidence="14">
    <location>
        <begin position="1147"/>
        <end position="1173"/>
    </location>
</feature>
<feature type="domain" description="C2H2-type" evidence="14">
    <location>
        <begin position="1076"/>
        <end position="1104"/>
    </location>
</feature>
<comment type="caution">
    <text evidence="15">The sequence shown here is derived from an EMBL/GenBank/DDBJ whole genome shotgun (WGS) entry which is preliminary data.</text>
</comment>
<dbReference type="GO" id="GO:0005634">
    <property type="term" value="C:nucleus"/>
    <property type="evidence" value="ECO:0007669"/>
    <property type="project" value="UniProtKB-SubCell"/>
</dbReference>
<organism evidence="15 16">
    <name type="scientific">Halocaridina rubra</name>
    <name type="common">Hawaiian red shrimp</name>
    <dbReference type="NCBI Taxonomy" id="373956"/>
    <lineage>
        <taxon>Eukaryota</taxon>
        <taxon>Metazoa</taxon>
        <taxon>Ecdysozoa</taxon>
        <taxon>Arthropoda</taxon>
        <taxon>Crustacea</taxon>
        <taxon>Multicrustacea</taxon>
        <taxon>Malacostraca</taxon>
        <taxon>Eumalacostraca</taxon>
        <taxon>Eucarida</taxon>
        <taxon>Decapoda</taxon>
        <taxon>Pleocyemata</taxon>
        <taxon>Caridea</taxon>
        <taxon>Atyoidea</taxon>
        <taxon>Atyidae</taxon>
        <taxon>Halocaridina</taxon>
    </lineage>
</organism>
<feature type="domain" description="C2H2-type" evidence="14">
    <location>
        <begin position="712"/>
        <end position="739"/>
    </location>
</feature>
<dbReference type="FunFam" id="3.30.160.60:FF:001498">
    <property type="entry name" value="Zinc finger protein 404"/>
    <property type="match status" value="1"/>
</dbReference>
<evidence type="ECO:0000259" key="14">
    <source>
        <dbReference type="PROSITE" id="PS50157"/>
    </source>
</evidence>
<dbReference type="GO" id="GO:0008270">
    <property type="term" value="F:zinc ion binding"/>
    <property type="evidence" value="ECO:0007669"/>
    <property type="project" value="UniProtKB-KW"/>
</dbReference>
<dbReference type="Pfam" id="PF00096">
    <property type="entry name" value="zf-C2H2"/>
    <property type="match status" value="11"/>
</dbReference>
<keyword evidence="16" id="KW-1185">Reference proteome</keyword>
<evidence type="ECO:0000256" key="5">
    <source>
        <dbReference type="ARBA" id="ARBA00022737"/>
    </source>
</evidence>
<evidence type="ECO:0000256" key="6">
    <source>
        <dbReference type="ARBA" id="ARBA00022771"/>
    </source>
</evidence>
<proteinExistence type="inferred from homology"/>
<dbReference type="InterPro" id="IPR036236">
    <property type="entry name" value="Znf_C2H2_sf"/>
</dbReference>
<dbReference type="InterPro" id="IPR013087">
    <property type="entry name" value="Znf_C2H2_type"/>
</dbReference>
<feature type="domain" description="C2H2-type" evidence="14">
    <location>
        <begin position="295"/>
        <end position="322"/>
    </location>
</feature>
<dbReference type="FunFam" id="3.30.160.60:FF:000634">
    <property type="entry name" value="Zinc finger X-chromosomal protein"/>
    <property type="match status" value="1"/>
</dbReference>
<keyword evidence="4" id="KW-0479">Metal-binding</keyword>
<dbReference type="PROSITE" id="PS00028">
    <property type="entry name" value="ZINC_FINGER_C2H2_1"/>
    <property type="match status" value="18"/>
</dbReference>
<dbReference type="FunFam" id="3.30.160.60:FF:001156">
    <property type="entry name" value="Zinc finger protein 407"/>
    <property type="match status" value="1"/>
</dbReference>
<feature type="domain" description="C2H2-type" evidence="14">
    <location>
        <begin position="183"/>
        <end position="210"/>
    </location>
</feature>
<dbReference type="FunFam" id="3.30.160.60:FF:000761">
    <property type="entry name" value="Zinc finger protein 449"/>
    <property type="match status" value="1"/>
</dbReference>
<dbReference type="PROSITE" id="PS50157">
    <property type="entry name" value="ZINC_FINGER_C2H2_2"/>
    <property type="match status" value="19"/>
</dbReference>
<evidence type="ECO:0000256" key="4">
    <source>
        <dbReference type="ARBA" id="ARBA00022723"/>
    </source>
</evidence>
<evidence type="ECO:0000313" key="16">
    <source>
        <dbReference type="Proteomes" id="UP001381693"/>
    </source>
</evidence>
<keyword evidence="6 12" id="KW-0863">Zinc-finger</keyword>
<feature type="domain" description="C2H2-type" evidence="14">
    <location>
        <begin position="740"/>
        <end position="768"/>
    </location>
</feature>
<dbReference type="SMART" id="SM00355">
    <property type="entry name" value="ZnF_C2H2"/>
    <property type="match status" value="20"/>
</dbReference>
<feature type="domain" description="C2H2-type" evidence="14">
    <location>
        <begin position="211"/>
        <end position="238"/>
    </location>
</feature>
<dbReference type="GO" id="GO:0001228">
    <property type="term" value="F:DNA-binding transcription activator activity, RNA polymerase II-specific"/>
    <property type="evidence" value="ECO:0007669"/>
    <property type="project" value="TreeGrafter"/>
</dbReference>
<dbReference type="SUPFAM" id="SSF57667">
    <property type="entry name" value="beta-beta-alpha zinc fingers"/>
    <property type="match status" value="10"/>
</dbReference>
<feature type="domain" description="C2H2-type" evidence="14">
    <location>
        <begin position="1048"/>
        <end position="1075"/>
    </location>
</feature>
<accession>A0AAN8WN59</accession>
<dbReference type="PANTHER" id="PTHR24376">
    <property type="entry name" value="ZINC FINGER PROTEIN"/>
    <property type="match status" value="1"/>
</dbReference>
<evidence type="ECO:0000256" key="1">
    <source>
        <dbReference type="ARBA" id="ARBA00003767"/>
    </source>
</evidence>
<evidence type="ECO:0000313" key="15">
    <source>
        <dbReference type="EMBL" id="KAK7026099.1"/>
    </source>
</evidence>
<dbReference type="FunFam" id="3.30.160.60:FF:000624">
    <property type="entry name" value="zinc finger protein 697"/>
    <property type="match status" value="1"/>
</dbReference>
<reference evidence="15 16" key="1">
    <citation type="submission" date="2023-11" db="EMBL/GenBank/DDBJ databases">
        <title>Halocaridina rubra genome assembly.</title>
        <authorList>
            <person name="Smith C."/>
        </authorList>
    </citation>
    <scope>NUCLEOTIDE SEQUENCE [LARGE SCALE GENOMIC DNA]</scope>
    <source>
        <strain evidence="15">EP-1</strain>
        <tissue evidence="15">Whole</tissue>
    </source>
</reference>
<evidence type="ECO:0000256" key="11">
    <source>
        <dbReference type="ARBA" id="ARBA00023242"/>
    </source>
</evidence>
<evidence type="ECO:0000256" key="3">
    <source>
        <dbReference type="ARBA" id="ARBA00006991"/>
    </source>
</evidence>
<feature type="domain" description="C2H2-type" evidence="14">
    <location>
        <begin position="1341"/>
        <end position="1369"/>
    </location>
</feature>
<feature type="region of interest" description="Disordered" evidence="13">
    <location>
        <begin position="57"/>
        <end position="82"/>
    </location>
</feature>
<evidence type="ECO:0000256" key="10">
    <source>
        <dbReference type="ARBA" id="ARBA00023163"/>
    </source>
</evidence>
<dbReference type="FunFam" id="3.30.160.60:FF:002343">
    <property type="entry name" value="Zinc finger protein 33A"/>
    <property type="match status" value="1"/>
</dbReference>
<keyword evidence="10" id="KW-0804">Transcription</keyword>
<evidence type="ECO:0000256" key="7">
    <source>
        <dbReference type="ARBA" id="ARBA00022833"/>
    </source>
</evidence>
<comment type="similarity">
    <text evidence="3">Belongs to the krueppel C2H2-type zinc-finger protein family.</text>
</comment>
<dbReference type="EMBL" id="JAXCGZ010022716">
    <property type="protein sequence ID" value="KAK7026099.1"/>
    <property type="molecule type" value="Genomic_DNA"/>
</dbReference>
<feature type="compositionally biased region" description="Basic and acidic residues" evidence="13">
    <location>
        <begin position="68"/>
        <end position="82"/>
    </location>
</feature>
<sequence length="1479" mass="169887">MADSEDNLIIHSEKESGVAIDRAIGFSHSRIVVDDQNRKYPWYLFPEENFDDLNDDSLSDSSSVLSSEEGHPGGKIKSEKGYEEDNKEDGYLFRCSTCKKTYKKKGHLERHLLKHSNKVEFTAQKPHICKECGYRASSLGNFKRHLLIHSNERPFRCSVCMKSFRQKVHLRDHERTHTGEREFECEECGATFVQKSSLRIHEKKHSGVRPFTCELCERSFFENQHLVRHMRTHTGEKPYQCETCGQTFSSHRTLKTHKMIHTGERPYKCEVCGVCFREKATLQKHRAVHLNVGPFPCPECGKEFSRLASLTLHRKIHTYSDTRISIRSEHPKIFVESEASREKAFEGLHKKTHKDRGNLLANNSNNSNEYRFYGNFPDSDKENLNGRSLENSSVFNKNTQDNKSFVSNNSINPLNPHQNAFHSQEQMVPGGETRENKLSERTTVNFDNVPNPEQIHQALEYGTIWKTRDDDGNDLLIVLPALLSKKDLFLSTENNREVLPLQSLKSFPLKNAFDVHESDNSYAINASGDIRSEERRNTKEEVTEHMGMDGILLDEMHRTSEDESLDIEIFTSPSLDDEHITVKPSKNDGLLEDVNAKNSDLFHFDEDTITYVIQEGQDAVQITSAKGHGSSVKSIVTKTKKKKGASSQKNNALNVIDVCFKKPRKERILSRKPREKKIRVKSTFECQQCGKACKTSSNFITHMRTHSGERPYICDVCGVGFKQIAHLKTHVRIHTGEKPYACDQCTASFTQSSRLNSHKKSQHGNARKEKKSKVITKSKIRNFYCHICNKTLLDECYKRDHMREHRNSLKNEVKSSSGVDWQCDICGVMYSNRATLNKHRLTHVDFKFICEMCGLPFQDNMSLQCHIQSMHAIKMEPEDVPGMYINVKIGSDENFVVINPSIKCVLQTENNDADKEKVIHLENDVSGNDKELLIKDADSIESNMHTKDAQEKDANQAGVCTEDMNSSCVASGIKVEGTTLDEFLEDEGLVNSIEKEDKKLPFRKPKRKYDYIDSQGRKIWECKLCSRTFFQSSNLHCHIRSHTGEKPYKCNVCSNAFRQITHLKDHMHKHTGLKSFGCSNCRSHFSQRGTVRRHIEVIHGGNGSIEKVRSYADRKINLLTVNKSLFIHGRSRKPKREASSLRVHDRQSCEICGKKFFKGYLKKHLRCHTGERPYLCMICQESFRQKSHYNSHLKRHYARKDFGCKCGSNFDDLGKFKVHRMSCDENYEDKTSISKSDEDMEMKICNSDNDKPSSRPSRLNKRQLITFHRESSSNSDSESLISSEEISYQEESDDDFNIRKKCGKQIGTESNNQRALVKYENIKNMRICDSTSLERLNDMQVACNLCDAQFRRTSALKFHMKMKHSDQNEDVSDESDYCTTRVGKKDKSSWRATSKKYDVKLSEDTKSNEDKVCIEDSNVNKRTQKCKAISKFDESSCISYKNDADGDTIDETASKTRNIFQMCLYDDQQLSATQGIYSE</sequence>
<gene>
    <name evidence="15" type="ORF">SK128_015035</name>
</gene>